<dbReference type="eggNOG" id="COG3170">
    <property type="taxonomic scope" value="Bacteria"/>
</dbReference>
<name>A0A1I2PW92_9CLOT</name>
<dbReference type="Proteomes" id="UP000182135">
    <property type="component" value="Unassembled WGS sequence"/>
</dbReference>
<dbReference type="AlphaFoldDB" id="A0A1I2PW92"/>
<gene>
    <name evidence="2" type="ORF">SAMN04487885_13122</name>
</gene>
<dbReference type="STRING" id="1529.SAMN04487885_13122"/>
<reference evidence="2 3" key="1">
    <citation type="submission" date="2016-10" db="EMBL/GenBank/DDBJ databases">
        <authorList>
            <person name="de Groot N.N."/>
        </authorList>
    </citation>
    <scope>NUCLEOTIDE SEQUENCE [LARGE SCALE GENOMIC DNA]</scope>
    <source>
        <strain evidence="2 3">NLAE-zl-G419</strain>
    </source>
</reference>
<evidence type="ECO:0000259" key="1">
    <source>
        <dbReference type="Pfam" id="PF12671"/>
    </source>
</evidence>
<dbReference type="PANTHER" id="PTHR40032:SF1">
    <property type="entry name" value="EXPORTED PROTEIN"/>
    <property type="match status" value="1"/>
</dbReference>
<dbReference type="PANTHER" id="PTHR40032">
    <property type="entry name" value="EXPORTED PROTEIN-RELATED"/>
    <property type="match status" value="1"/>
</dbReference>
<sequence>MRSKDGIKKLILCKYVIIILLMFMSMNFSTVKAYGAEKVDEEVKAEIRSFIERVISERNKAIVTNEPENIKAVYDVSTKFGQWSYESEEKKMIYLHNWEQKQGVKFTEIIPMVFITRISETDSGGFKVNFTCSTEYRYIYEDRPEEVNKARIGTYHVQTLVNKNDKLLISKEWYTDPFADSLNLEKLKVDDVKQFILSQDSRDFSNLNDKRKRVKEYADKYCGAAEEEQYGFKYNKAYRNFNPEGGDCANFASQCLHEGGKFRKGGAWNYNKGDATASWVNADKFKNYWVYSGRASVLAYGNYEKVYKASYKLLPGDFVAYEKKGDVKHISMVTNADSRGYALVTCHNTDRNDVPWDLGWSDKDIKFWLVRVHFPN</sequence>
<keyword evidence="3" id="KW-1185">Reference proteome</keyword>
<dbReference type="EMBL" id="FOOE01000031">
    <property type="protein sequence ID" value="SFG17876.1"/>
    <property type="molecule type" value="Genomic_DNA"/>
</dbReference>
<dbReference type="InterPro" id="IPR024301">
    <property type="entry name" value="Amidase_6"/>
</dbReference>
<dbReference type="RefSeq" id="WP_074846501.1">
    <property type="nucleotide sequence ID" value="NZ_CABMJC010000005.1"/>
</dbReference>
<evidence type="ECO:0000313" key="2">
    <source>
        <dbReference type="EMBL" id="SFG17876.1"/>
    </source>
</evidence>
<dbReference type="Pfam" id="PF12671">
    <property type="entry name" value="Amidase_6"/>
    <property type="match status" value="1"/>
</dbReference>
<feature type="domain" description="Putative amidase" evidence="1">
    <location>
        <begin position="209"/>
        <end position="369"/>
    </location>
</feature>
<evidence type="ECO:0000313" key="3">
    <source>
        <dbReference type="Proteomes" id="UP000182135"/>
    </source>
</evidence>
<accession>A0A1I2PW92</accession>
<proteinExistence type="predicted"/>
<protein>
    <submittedName>
        <fullName evidence="2">Putative amidase domain-containing protein</fullName>
    </submittedName>
</protein>
<organism evidence="2 3">
    <name type="scientific">Clostridium cadaveris</name>
    <dbReference type="NCBI Taxonomy" id="1529"/>
    <lineage>
        <taxon>Bacteria</taxon>
        <taxon>Bacillati</taxon>
        <taxon>Bacillota</taxon>
        <taxon>Clostridia</taxon>
        <taxon>Eubacteriales</taxon>
        <taxon>Clostridiaceae</taxon>
        <taxon>Clostridium</taxon>
    </lineage>
</organism>